<feature type="transmembrane region" description="Helical" evidence="1">
    <location>
        <begin position="61"/>
        <end position="78"/>
    </location>
</feature>
<keyword evidence="1" id="KW-0812">Transmembrane</keyword>
<reference evidence="2 3" key="1">
    <citation type="submission" date="2019-02" db="EMBL/GenBank/DDBJ databases">
        <title>Sequencing the genomes of 1000 actinobacteria strains.</title>
        <authorList>
            <person name="Klenk H.-P."/>
        </authorList>
    </citation>
    <scope>NUCLEOTIDE SEQUENCE [LARGE SCALE GENOMIC DNA]</scope>
    <source>
        <strain evidence="2 3">DSM 45612</strain>
    </source>
</reference>
<name>A0A4Q8BCF6_9ACTN</name>
<proteinExistence type="predicted"/>
<comment type="caution">
    <text evidence="2">The sequence shown here is derived from an EMBL/GenBank/DDBJ whole genome shotgun (WGS) entry which is preliminary data.</text>
</comment>
<accession>A0A4Q8BCF6</accession>
<keyword evidence="3" id="KW-1185">Reference proteome</keyword>
<evidence type="ECO:0000256" key="1">
    <source>
        <dbReference type="SAM" id="Phobius"/>
    </source>
</evidence>
<dbReference type="AlphaFoldDB" id="A0A4Q8BCF6"/>
<evidence type="ECO:0000313" key="2">
    <source>
        <dbReference type="EMBL" id="RZU75544.1"/>
    </source>
</evidence>
<dbReference type="Proteomes" id="UP000294114">
    <property type="component" value="Unassembled WGS sequence"/>
</dbReference>
<dbReference type="RefSeq" id="WP_130335610.1">
    <property type="nucleotide sequence ID" value="NZ_SHLD01000001.1"/>
</dbReference>
<dbReference type="EMBL" id="SHLD01000001">
    <property type="protein sequence ID" value="RZU75544.1"/>
    <property type="molecule type" value="Genomic_DNA"/>
</dbReference>
<sequence length="108" mass="11359">MSLDDGDPVMIALSLVAVVLGLASVVLGVRVATSRRFPAAWIRLARLTPSQRSQPVRMGSAQAMIGAGLVVQQAPFLIPMPYPVGVALFAVSLLFLVTAAGSFALLRR</sequence>
<dbReference type="OrthoDB" id="3400629at2"/>
<keyword evidence="1" id="KW-0472">Membrane</keyword>
<evidence type="ECO:0000313" key="3">
    <source>
        <dbReference type="Proteomes" id="UP000294114"/>
    </source>
</evidence>
<protein>
    <submittedName>
        <fullName evidence="2">Uncharacterized protein</fullName>
    </submittedName>
</protein>
<keyword evidence="1" id="KW-1133">Transmembrane helix</keyword>
<organism evidence="2 3">
    <name type="scientific">Micromonospora kangleipakensis</name>
    <dbReference type="NCBI Taxonomy" id="1077942"/>
    <lineage>
        <taxon>Bacteria</taxon>
        <taxon>Bacillati</taxon>
        <taxon>Actinomycetota</taxon>
        <taxon>Actinomycetes</taxon>
        <taxon>Micromonosporales</taxon>
        <taxon>Micromonosporaceae</taxon>
        <taxon>Micromonospora</taxon>
    </lineage>
</organism>
<feature type="transmembrane region" description="Helical" evidence="1">
    <location>
        <begin position="84"/>
        <end position="106"/>
    </location>
</feature>
<gene>
    <name evidence="2" type="ORF">EV384_4092</name>
</gene>
<feature type="transmembrane region" description="Helical" evidence="1">
    <location>
        <begin position="12"/>
        <end position="33"/>
    </location>
</feature>